<keyword evidence="2" id="KW-1185">Reference proteome</keyword>
<dbReference type="AlphaFoldDB" id="A0A0D3K5I6"/>
<accession>A0A0D3K5I6</accession>
<dbReference type="Proteomes" id="UP000013827">
    <property type="component" value="Unassembled WGS sequence"/>
</dbReference>
<dbReference type="PaxDb" id="2903-EOD31021"/>
<evidence type="ECO:0000313" key="2">
    <source>
        <dbReference type="Proteomes" id="UP000013827"/>
    </source>
</evidence>
<dbReference type="PANTHER" id="PTHR40743">
    <property type="entry name" value="NUCLEOTIDE-DIPHOSPHO-SUGAR TRANSFERASE CONTAINING PROTEIN"/>
    <property type="match status" value="1"/>
</dbReference>
<protein>
    <recommendedName>
        <fullName evidence="3">O-fucosyltransferase family protein</fullName>
    </recommendedName>
</protein>
<reference evidence="2" key="1">
    <citation type="journal article" date="2013" name="Nature">
        <title>Pan genome of the phytoplankton Emiliania underpins its global distribution.</title>
        <authorList>
            <person name="Read B.A."/>
            <person name="Kegel J."/>
            <person name="Klute M.J."/>
            <person name="Kuo A."/>
            <person name="Lefebvre S.C."/>
            <person name="Maumus F."/>
            <person name="Mayer C."/>
            <person name="Miller J."/>
            <person name="Monier A."/>
            <person name="Salamov A."/>
            <person name="Young J."/>
            <person name="Aguilar M."/>
            <person name="Claverie J.M."/>
            <person name="Frickenhaus S."/>
            <person name="Gonzalez K."/>
            <person name="Herman E.K."/>
            <person name="Lin Y.C."/>
            <person name="Napier J."/>
            <person name="Ogata H."/>
            <person name="Sarno A.F."/>
            <person name="Shmutz J."/>
            <person name="Schroeder D."/>
            <person name="de Vargas C."/>
            <person name="Verret F."/>
            <person name="von Dassow P."/>
            <person name="Valentin K."/>
            <person name="Van de Peer Y."/>
            <person name="Wheeler G."/>
            <person name="Dacks J.B."/>
            <person name="Delwiche C.F."/>
            <person name="Dyhrman S.T."/>
            <person name="Glockner G."/>
            <person name="John U."/>
            <person name="Richards T."/>
            <person name="Worden A.Z."/>
            <person name="Zhang X."/>
            <person name="Grigoriev I.V."/>
            <person name="Allen A.E."/>
            <person name="Bidle K."/>
            <person name="Borodovsky M."/>
            <person name="Bowler C."/>
            <person name="Brownlee C."/>
            <person name="Cock J.M."/>
            <person name="Elias M."/>
            <person name="Gladyshev V.N."/>
            <person name="Groth M."/>
            <person name="Guda C."/>
            <person name="Hadaegh A."/>
            <person name="Iglesias-Rodriguez M.D."/>
            <person name="Jenkins J."/>
            <person name="Jones B.M."/>
            <person name="Lawson T."/>
            <person name="Leese F."/>
            <person name="Lindquist E."/>
            <person name="Lobanov A."/>
            <person name="Lomsadze A."/>
            <person name="Malik S.B."/>
            <person name="Marsh M.E."/>
            <person name="Mackinder L."/>
            <person name="Mock T."/>
            <person name="Mueller-Roeber B."/>
            <person name="Pagarete A."/>
            <person name="Parker M."/>
            <person name="Probert I."/>
            <person name="Quesneville H."/>
            <person name="Raines C."/>
            <person name="Rensing S.A."/>
            <person name="Riano-Pachon D.M."/>
            <person name="Richier S."/>
            <person name="Rokitta S."/>
            <person name="Shiraiwa Y."/>
            <person name="Soanes D.M."/>
            <person name="van der Giezen M."/>
            <person name="Wahlund T.M."/>
            <person name="Williams B."/>
            <person name="Wilson W."/>
            <person name="Wolfe G."/>
            <person name="Wurch L.L."/>
        </authorList>
    </citation>
    <scope>NUCLEOTIDE SEQUENCE</scope>
</reference>
<proteinExistence type="predicted"/>
<organism evidence="1 2">
    <name type="scientific">Emiliania huxleyi (strain CCMP1516)</name>
    <dbReference type="NCBI Taxonomy" id="280463"/>
    <lineage>
        <taxon>Eukaryota</taxon>
        <taxon>Haptista</taxon>
        <taxon>Haptophyta</taxon>
        <taxon>Prymnesiophyceae</taxon>
        <taxon>Isochrysidales</taxon>
        <taxon>Noelaerhabdaceae</taxon>
        <taxon>Emiliania</taxon>
    </lineage>
</organism>
<dbReference type="GeneID" id="17276294"/>
<sequence>MCSVVLQLWSQASALSLRLLPTALRRRQHVSSLSPTATATAAGAGSASRDPGWVAALQMLRDSRERYVIVDAKNGLGNRLRALASAMAVAATLDRPLLLVWVSDLHCNCSFRRLFAQPLPFTLLEEEIPLANLTDPRHFQRYNYMRPEPGAVKDAPIIPDPRRHLYFKSAFVMNHAHGKWTHAQQQIQRLHSLTRTSGGLSQQPLRFYLAADSEEAYASLLKRFPNRILVTRRECASERCDFRDCEGTLYALVDMLNLARTRLILGSGWLPPTSAARALVGAEHGRYSPKTPCCNPLEGGTDGARHTPTSFPIPTLSLPDGDPDNLIQHFWPRPF</sequence>
<dbReference type="Gene3D" id="3.40.50.11340">
    <property type="match status" value="1"/>
</dbReference>
<dbReference type="HOGENOM" id="CLU_795541_0_0_1"/>
<evidence type="ECO:0000313" key="1">
    <source>
        <dbReference type="EnsemblProtists" id="EOD31021"/>
    </source>
</evidence>
<dbReference type="KEGG" id="ehx:EMIHUDRAFT_203092"/>
<dbReference type="EnsemblProtists" id="EOD31021">
    <property type="protein sequence ID" value="EOD31021"/>
    <property type="gene ID" value="EMIHUDRAFT_203092"/>
</dbReference>
<evidence type="ECO:0008006" key="3">
    <source>
        <dbReference type="Google" id="ProtNLM"/>
    </source>
</evidence>
<dbReference type="RefSeq" id="XP_005783450.1">
    <property type="nucleotide sequence ID" value="XM_005783393.1"/>
</dbReference>
<dbReference type="PANTHER" id="PTHR40743:SF1">
    <property type="entry name" value="POSSIBLE GLYCOSYLTRANSFERASE"/>
    <property type="match status" value="1"/>
</dbReference>
<name>A0A0D3K5I6_EMIH1</name>
<dbReference type="Gene3D" id="3.40.50.11350">
    <property type="match status" value="1"/>
</dbReference>
<reference evidence="1" key="2">
    <citation type="submission" date="2024-10" db="UniProtKB">
        <authorList>
            <consortium name="EnsemblProtists"/>
        </authorList>
    </citation>
    <scope>IDENTIFICATION</scope>
</reference>